<reference evidence="3" key="2">
    <citation type="journal article" date="2014" name="ISME J.">
        <title>Microbial stratification in low pH oxic and suboxic macroscopic growths along an acid mine drainage.</title>
        <authorList>
            <person name="Mendez-Garcia C."/>
            <person name="Mesa V."/>
            <person name="Sprenger R.R."/>
            <person name="Richter M."/>
            <person name="Diez M.S."/>
            <person name="Solano J."/>
            <person name="Bargiela R."/>
            <person name="Golyshina O.V."/>
            <person name="Manteca A."/>
            <person name="Ramos J.L."/>
            <person name="Gallego J.R."/>
            <person name="Llorente I."/>
            <person name="Martins Dos Santos V.A."/>
            <person name="Jensen O.N."/>
            <person name="Pelaez A.I."/>
            <person name="Sanchez J."/>
            <person name="Ferrer M."/>
        </authorList>
    </citation>
    <scope>NUCLEOTIDE SEQUENCE</scope>
</reference>
<dbReference type="Pfam" id="PF11997">
    <property type="entry name" value="DUF3492"/>
    <property type="match status" value="1"/>
</dbReference>
<dbReference type="GO" id="GO:0016740">
    <property type="term" value="F:transferase activity"/>
    <property type="evidence" value="ECO:0007669"/>
    <property type="project" value="UniProtKB-KW"/>
</dbReference>
<feature type="non-terminal residue" evidence="3">
    <location>
        <position position="377"/>
    </location>
</feature>
<evidence type="ECO:0000256" key="1">
    <source>
        <dbReference type="SAM" id="MobiDB-lite"/>
    </source>
</evidence>
<comment type="caution">
    <text evidence="3">The sequence shown here is derived from an EMBL/GenBank/DDBJ whole genome shotgun (WGS) entry which is preliminary data.</text>
</comment>
<dbReference type="NCBIfam" id="NF038011">
    <property type="entry name" value="PelF"/>
    <property type="match status" value="1"/>
</dbReference>
<dbReference type="InterPro" id="IPR022622">
    <property type="entry name" value="DUF3492"/>
</dbReference>
<gene>
    <name evidence="3" type="ORF">B1A_06569</name>
</gene>
<dbReference type="EMBL" id="AUZX01004761">
    <property type="protein sequence ID" value="EQD69927.1"/>
    <property type="molecule type" value="Genomic_DNA"/>
</dbReference>
<reference evidence="3" key="1">
    <citation type="submission" date="2013-08" db="EMBL/GenBank/DDBJ databases">
        <authorList>
            <person name="Mendez C."/>
            <person name="Richter M."/>
            <person name="Ferrer M."/>
            <person name="Sanchez J."/>
        </authorList>
    </citation>
    <scope>NUCLEOTIDE SEQUENCE</scope>
</reference>
<feature type="region of interest" description="Disordered" evidence="1">
    <location>
        <begin position="335"/>
        <end position="356"/>
    </location>
</feature>
<evidence type="ECO:0000259" key="2">
    <source>
        <dbReference type="Pfam" id="PF11997"/>
    </source>
</evidence>
<dbReference type="SUPFAM" id="SSF53756">
    <property type="entry name" value="UDP-Glycosyltransferase/glycogen phosphorylase"/>
    <property type="match status" value="1"/>
</dbReference>
<dbReference type="Gene3D" id="3.40.50.2000">
    <property type="entry name" value="Glycogen Phosphorylase B"/>
    <property type="match status" value="1"/>
</dbReference>
<sequence length="377" mass="42163">MNSKGAQSVDVLLLLEGTFPYVRGGVSAWVNHLIQGFPELRFGVIFLGGARKEYGGTPYVLPANVDYYDEYFLFDDLAQISGGRRTAGASDLDAVRAAHAQMKQCIAGADAPLNLSHCGGNFGITHGAFLHDRAVWDYLLECYARIPDQPSFVDYFWTIRGMHAPLWVLQAAVERAPRARVLHSPSTGYAGYLAAVLSHRWDRPLIISEHGIYTKERRLDMMRASWVHEEEEFLHRPGRVHHLRRLWIDFFELLGRLSYRQAWRVVNLYAGMAAAQISDGAGPGKVTTIPNGVAVERFAPCRRPFAERRNIVALVGRVVPIKDIKTFIRAAAHLRGDGPRQPSGSSARRRKTSSTTRNAACWSNTWAWRRACGSSAF</sequence>
<evidence type="ECO:0000313" key="3">
    <source>
        <dbReference type="EMBL" id="EQD69927.1"/>
    </source>
</evidence>
<keyword evidence="3" id="KW-0808">Transferase</keyword>
<name>T1BJF8_9ZZZZ</name>
<dbReference type="AlphaFoldDB" id="T1BJF8"/>
<accession>T1BJF8</accession>
<protein>
    <submittedName>
        <fullName evidence="3">Glycosyl transferase, group 1</fullName>
    </submittedName>
</protein>
<dbReference type="InterPro" id="IPR047691">
    <property type="entry name" value="PelF-like"/>
</dbReference>
<proteinExistence type="predicted"/>
<organism evidence="3">
    <name type="scientific">mine drainage metagenome</name>
    <dbReference type="NCBI Taxonomy" id="410659"/>
    <lineage>
        <taxon>unclassified sequences</taxon>
        <taxon>metagenomes</taxon>
        <taxon>ecological metagenomes</taxon>
    </lineage>
</organism>
<feature type="domain" description="DUF3492" evidence="2">
    <location>
        <begin position="10"/>
        <end position="283"/>
    </location>
</feature>